<dbReference type="Proteomes" id="UP000593567">
    <property type="component" value="Unassembled WGS sequence"/>
</dbReference>
<dbReference type="PANTHER" id="PTHR12219:SF8">
    <property type="entry name" value="NADH DEHYDROGENASE [UBIQUINONE] IRON-SULFUR PROTEIN 4, MITOCHONDRIAL"/>
    <property type="match status" value="1"/>
</dbReference>
<keyword evidence="4 10" id="KW-0679">Respiratory chain</keyword>
<organism evidence="11 12">
    <name type="scientific">Bugula neritina</name>
    <name type="common">Brown bryozoan</name>
    <name type="synonym">Sertularia neritina</name>
    <dbReference type="NCBI Taxonomy" id="10212"/>
    <lineage>
        <taxon>Eukaryota</taxon>
        <taxon>Metazoa</taxon>
        <taxon>Spiralia</taxon>
        <taxon>Lophotrochozoa</taxon>
        <taxon>Bryozoa</taxon>
        <taxon>Gymnolaemata</taxon>
        <taxon>Cheilostomatida</taxon>
        <taxon>Flustrina</taxon>
        <taxon>Buguloidea</taxon>
        <taxon>Bugulidae</taxon>
        <taxon>Bugula</taxon>
    </lineage>
</organism>
<evidence type="ECO:0000256" key="6">
    <source>
        <dbReference type="ARBA" id="ARBA00022946"/>
    </source>
</evidence>
<comment type="subcellular location">
    <subcellularLocation>
        <location evidence="10">Mitochondrion inner membrane</location>
        <topology evidence="10">Peripheral membrane protein</topology>
        <orientation evidence="10">Matrix side</orientation>
    </subcellularLocation>
</comment>
<evidence type="ECO:0000256" key="2">
    <source>
        <dbReference type="ARBA" id="ARBA00015796"/>
    </source>
</evidence>
<reference evidence="11" key="1">
    <citation type="submission" date="2020-06" db="EMBL/GenBank/DDBJ databases">
        <title>Draft genome of Bugula neritina, a colonial animal packing powerful symbionts and potential medicines.</title>
        <authorList>
            <person name="Rayko M."/>
        </authorList>
    </citation>
    <scope>NUCLEOTIDE SEQUENCE [LARGE SCALE GENOMIC DNA]</scope>
    <source>
        <strain evidence="11">Kwan_BN1</strain>
    </source>
</reference>
<gene>
    <name evidence="11" type="ORF">EB796_001325</name>
</gene>
<dbReference type="EMBL" id="VXIV02000152">
    <property type="protein sequence ID" value="KAF6040364.1"/>
    <property type="molecule type" value="Genomic_DNA"/>
</dbReference>
<dbReference type="AlphaFoldDB" id="A0A7J7KQA1"/>
<dbReference type="InterPro" id="IPR006885">
    <property type="entry name" value="NADH_UbQ_FeS_4_mit-like"/>
</dbReference>
<dbReference type="PANTHER" id="PTHR12219">
    <property type="entry name" value="NADH-UBIQUINONE OXIDOREDUCTASE"/>
    <property type="match status" value="1"/>
</dbReference>
<evidence type="ECO:0000256" key="1">
    <source>
        <dbReference type="ARBA" id="ARBA00005882"/>
    </source>
</evidence>
<evidence type="ECO:0000313" key="12">
    <source>
        <dbReference type="Proteomes" id="UP000593567"/>
    </source>
</evidence>
<evidence type="ECO:0000256" key="9">
    <source>
        <dbReference type="ARBA" id="ARBA00023136"/>
    </source>
</evidence>
<dbReference type="GO" id="GO:0022900">
    <property type="term" value="P:electron transport chain"/>
    <property type="evidence" value="ECO:0007669"/>
    <property type="project" value="InterPro"/>
</dbReference>
<keyword evidence="9 10" id="KW-0472">Membrane</keyword>
<evidence type="ECO:0000256" key="5">
    <source>
        <dbReference type="ARBA" id="ARBA00022792"/>
    </source>
</evidence>
<dbReference type="GO" id="GO:0005743">
    <property type="term" value="C:mitochondrial inner membrane"/>
    <property type="evidence" value="ECO:0007669"/>
    <property type="project" value="UniProtKB-SubCell"/>
</dbReference>
<sequence>MSMLQNFVRLSFCSNSALYLRPASRALSTSCVVQKSTIDDIVQHDGSVLQNKHVTSVETVRVNEPMSIKTISGIPEEHISKRHVRIYMPARSAAQSGTNQTHKWKLEFDTRERWENHLMGWASTSVF</sequence>
<keyword evidence="12" id="KW-1185">Reference proteome</keyword>
<dbReference type="Pfam" id="PF04800">
    <property type="entry name" value="NDUS4"/>
    <property type="match status" value="1"/>
</dbReference>
<protein>
    <recommendedName>
        <fullName evidence="2 10">NADH dehydrogenase [ubiquinone] iron-sulfur protein 4, mitochondrial</fullName>
    </recommendedName>
</protein>
<comment type="function">
    <text evidence="10">Accessory subunit of the mitochondrial membrane respiratory chain NADH dehydrogenase (Complex I), that is believed not to be involved in catalysis. Complex I functions in the transfer of electrons from NADH to the respiratory chain. The immediate electron acceptor for the enzyme is believed to be ubiquinone.</text>
</comment>
<dbReference type="OrthoDB" id="3089at2759"/>
<proteinExistence type="inferred from homology"/>
<keyword evidence="8 10" id="KW-0496">Mitochondrion</keyword>
<accession>A0A7J7KQA1</accession>
<keyword evidence="6 10" id="KW-0809">Transit peptide</keyword>
<evidence type="ECO:0000256" key="4">
    <source>
        <dbReference type="ARBA" id="ARBA00022660"/>
    </source>
</evidence>
<evidence type="ECO:0000256" key="7">
    <source>
        <dbReference type="ARBA" id="ARBA00022982"/>
    </source>
</evidence>
<keyword evidence="3 10" id="KW-0813">Transport</keyword>
<evidence type="ECO:0000313" key="11">
    <source>
        <dbReference type="EMBL" id="KAF6040364.1"/>
    </source>
</evidence>
<dbReference type="InterPro" id="IPR038532">
    <property type="entry name" value="NDUFS4-like_sf"/>
</dbReference>
<keyword evidence="5 10" id="KW-0999">Mitochondrion inner membrane</keyword>
<comment type="similarity">
    <text evidence="1 10">Belongs to the complex I NDUFS4 subunit family.</text>
</comment>
<dbReference type="Gene3D" id="3.30.160.190">
    <property type="entry name" value="atu1810 like domain"/>
    <property type="match status" value="1"/>
</dbReference>
<comment type="caution">
    <text evidence="11">The sequence shown here is derived from an EMBL/GenBank/DDBJ whole genome shotgun (WGS) entry which is preliminary data.</text>
</comment>
<evidence type="ECO:0000256" key="8">
    <source>
        <dbReference type="ARBA" id="ARBA00023128"/>
    </source>
</evidence>
<name>A0A7J7KQA1_BUGNE</name>
<evidence type="ECO:0000256" key="3">
    <source>
        <dbReference type="ARBA" id="ARBA00022448"/>
    </source>
</evidence>
<keyword evidence="7 10" id="KW-0249">Electron transport</keyword>
<evidence type="ECO:0000256" key="10">
    <source>
        <dbReference type="RuleBase" id="RU367010"/>
    </source>
</evidence>